<dbReference type="EMBL" id="JRWG01000005">
    <property type="protein sequence ID" value="KXN98816.1"/>
    <property type="molecule type" value="Genomic_DNA"/>
</dbReference>
<proteinExistence type="predicted"/>
<dbReference type="InterPro" id="IPR008969">
    <property type="entry name" value="CarboxyPept-like_regulatory"/>
</dbReference>
<evidence type="ECO:0000313" key="2">
    <source>
        <dbReference type="EMBL" id="KXN98816.1"/>
    </source>
</evidence>
<accession>A0A137RH50</accession>
<feature type="signal peptide" evidence="1">
    <location>
        <begin position="1"/>
        <end position="19"/>
    </location>
</feature>
<sequence>MTKKLLLLLLILAAPALFAQDIDRTKVFGKVHVPQGEDVEGISVYNISSQKGTVTDADGNFEIDLAENDRVQITALQYQSFTVIVDKGVITRKVMNIFLNPSVNQLEEVVVRPYDLSGNINVDVKKIPTYNVTKDWDLSYKNLEYGYTFVPDDKTAVRGNAAEEALHGNALKNGANILALLGGVAQLLFPEGKKITLVEKQETQSAISNNIQQRFSKDFIVANFDIPENKAVDFLFFAQENGLDKDLLKPENEMQLMEFLFKKSKEYKERGE</sequence>
<evidence type="ECO:0000313" key="3">
    <source>
        <dbReference type="Proteomes" id="UP000070138"/>
    </source>
</evidence>
<gene>
    <name evidence="2" type="ORF">LS48_09695</name>
</gene>
<reference evidence="2 3" key="2">
    <citation type="journal article" date="2016" name="Int. J. Syst. Evol. Microbiol.">
        <title>Vitellibacter aquimaris sp. nov., a marine bacterium isolated from seawater.</title>
        <authorList>
            <person name="Thevarajoo S."/>
            <person name="Selvaratnam C."/>
            <person name="Goh K.M."/>
            <person name="Hong K.W."/>
            <person name="Chan X.Y."/>
            <person name="Chan K.G."/>
            <person name="Chong C.S."/>
        </authorList>
    </citation>
    <scope>NUCLEOTIDE SEQUENCE [LARGE SCALE GENOMIC DNA]</scope>
    <source>
        <strain evidence="2 3">D-24</strain>
    </source>
</reference>
<dbReference type="AlphaFoldDB" id="A0A137RH50"/>
<dbReference type="Pfam" id="PF13715">
    <property type="entry name" value="CarbopepD_reg_2"/>
    <property type="match status" value="1"/>
</dbReference>
<dbReference type="RefSeq" id="WP_062622338.1">
    <property type="nucleotide sequence ID" value="NZ_JRWG01000005.1"/>
</dbReference>
<dbReference type="STRING" id="1548749.LS48_09695"/>
<evidence type="ECO:0008006" key="4">
    <source>
        <dbReference type="Google" id="ProtNLM"/>
    </source>
</evidence>
<keyword evidence="3" id="KW-1185">Reference proteome</keyword>
<feature type="chain" id="PRO_5007479666" description="Carboxypeptidase-like regulatory domain-containing protein" evidence="1">
    <location>
        <begin position="20"/>
        <end position="272"/>
    </location>
</feature>
<evidence type="ECO:0000256" key="1">
    <source>
        <dbReference type="SAM" id="SignalP"/>
    </source>
</evidence>
<comment type="caution">
    <text evidence="2">The sequence shown here is derived from an EMBL/GenBank/DDBJ whole genome shotgun (WGS) entry which is preliminary data.</text>
</comment>
<reference evidence="3" key="1">
    <citation type="submission" date="2014-10" db="EMBL/GenBank/DDBJ databases">
        <title>Genome sequencing of Vitellibacter sp. D-24.</title>
        <authorList>
            <person name="Thevarajoo S."/>
            <person name="Selvaratnam C."/>
            <person name="Goh K.M."/>
            <person name="Chong C.S."/>
        </authorList>
    </citation>
    <scope>NUCLEOTIDE SEQUENCE [LARGE SCALE GENOMIC DNA]</scope>
    <source>
        <strain evidence="3">D-24</strain>
    </source>
</reference>
<dbReference type="SUPFAM" id="SSF49464">
    <property type="entry name" value="Carboxypeptidase regulatory domain-like"/>
    <property type="match status" value="1"/>
</dbReference>
<organism evidence="2 3">
    <name type="scientific">Aequorivita aquimaris</name>
    <dbReference type="NCBI Taxonomy" id="1548749"/>
    <lineage>
        <taxon>Bacteria</taxon>
        <taxon>Pseudomonadati</taxon>
        <taxon>Bacteroidota</taxon>
        <taxon>Flavobacteriia</taxon>
        <taxon>Flavobacteriales</taxon>
        <taxon>Flavobacteriaceae</taxon>
        <taxon>Aequorivita</taxon>
    </lineage>
</organism>
<dbReference type="OrthoDB" id="1436952at2"/>
<protein>
    <recommendedName>
        <fullName evidence="4">Carboxypeptidase-like regulatory domain-containing protein</fullName>
    </recommendedName>
</protein>
<dbReference type="Proteomes" id="UP000070138">
    <property type="component" value="Unassembled WGS sequence"/>
</dbReference>
<name>A0A137RH50_9FLAO</name>
<keyword evidence="1" id="KW-0732">Signal</keyword>